<feature type="compositionally biased region" description="Basic and acidic residues" evidence="3">
    <location>
        <begin position="19"/>
        <end position="28"/>
    </location>
</feature>
<dbReference type="AlphaFoldDB" id="A0A1I5GQ30"/>
<organism evidence="4 5">
    <name type="scientific">Pseudonocardia ammonioxydans</name>
    <dbReference type="NCBI Taxonomy" id="260086"/>
    <lineage>
        <taxon>Bacteria</taxon>
        <taxon>Bacillati</taxon>
        <taxon>Actinomycetota</taxon>
        <taxon>Actinomycetes</taxon>
        <taxon>Pseudonocardiales</taxon>
        <taxon>Pseudonocardiaceae</taxon>
        <taxon>Pseudonocardia</taxon>
    </lineage>
</organism>
<keyword evidence="1" id="KW-0808">Transferase</keyword>
<keyword evidence="2" id="KW-0949">S-adenosyl-L-methionine</keyword>
<dbReference type="PROSITE" id="PS51142">
    <property type="entry name" value="NAS"/>
    <property type="match status" value="1"/>
</dbReference>
<evidence type="ECO:0000256" key="1">
    <source>
        <dbReference type="ARBA" id="ARBA00022679"/>
    </source>
</evidence>
<evidence type="ECO:0000313" key="5">
    <source>
        <dbReference type="Proteomes" id="UP000199614"/>
    </source>
</evidence>
<dbReference type="Proteomes" id="UP000199614">
    <property type="component" value="Unassembled WGS sequence"/>
</dbReference>
<dbReference type="Gene3D" id="3.40.50.150">
    <property type="entry name" value="Vaccinia Virus protein VP39"/>
    <property type="match status" value="1"/>
</dbReference>
<reference evidence="4 5" key="1">
    <citation type="submission" date="2016-10" db="EMBL/GenBank/DDBJ databases">
        <authorList>
            <person name="de Groot N.N."/>
        </authorList>
    </citation>
    <scope>NUCLEOTIDE SEQUENCE [LARGE SCALE GENOMIC DNA]</scope>
    <source>
        <strain evidence="4 5">CGMCC 4.1877</strain>
    </source>
</reference>
<dbReference type="RefSeq" id="WP_177238776.1">
    <property type="nucleotide sequence ID" value="NZ_FOUY01000049.1"/>
</dbReference>
<accession>A0A1I5GQ30</accession>
<evidence type="ECO:0000313" key="4">
    <source>
        <dbReference type="EMBL" id="SFO38082.1"/>
    </source>
</evidence>
<dbReference type="EMBL" id="FOUY01000049">
    <property type="protein sequence ID" value="SFO38082.1"/>
    <property type="molecule type" value="Genomic_DNA"/>
</dbReference>
<dbReference type="SUPFAM" id="SSF53335">
    <property type="entry name" value="S-adenosyl-L-methionine-dependent methyltransferases"/>
    <property type="match status" value="1"/>
</dbReference>
<gene>
    <name evidence="4" type="ORF">SAMN05216207_104935</name>
</gene>
<dbReference type="GO" id="GO:0030410">
    <property type="term" value="F:nicotianamine synthase activity"/>
    <property type="evidence" value="ECO:0007669"/>
    <property type="project" value="InterPro"/>
</dbReference>
<dbReference type="GO" id="GO:0030418">
    <property type="term" value="P:nicotianamine biosynthetic process"/>
    <property type="evidence" value="ECO:0007669"/>
    <property type="project" value="InterPro"/>
</dbReference>
<dbReference type="InterPro" id="IPR004298">
    <property type="entry name" value="Nicotian_synth"/>
</dbReference>
<protein>
    <submittedName>
        <fullName evidence="4">Nicotianamine synthase</fullName>
    </submittedName>
</protein>
<dbReference type="InterPro" id="IPR029063">
    <property type="entry name" value="SAM-dependent_MTases_sf"/>
</dbReference>
<dbReference type="STRING" id="260086.SAMN05216207_104935"/>
<dbReference type="PANTHER" id="PTHR32266:SF12">
    <property type="entry name" value="NICOTIANAMINE SYNTHASE 3"/>
    <property type="match status" value="1"/>
</dbReference>
<evidence type="ECO:0000256" key="3">
    <source>
        <dbReference type="SAM" id="MobiDB-lite"/>
    </source>
</evidence>
<feature type="region of interest" description="Disordered" evidence="3">
    <location>
        <begin position="1"/>
        <end position="28"/>
    </location>
</feature>
<name>A0A1I5GQ30_PSUAM</name>
<dbReference type="Pfam" id="PF03059">
    <property type="entry name" value="NAS"/>
    <property type="match status" value="1"/>
</dbReference>
<keyword evidence="5" id="KW-1185">Reference proteome</keyword>
<evidence type="ECO:0000256" key="2">
    <source>
        <dbReference type="ARBA" id="ARBA00022691"/>
    </source>
</evidence>
<proteinExistence type="predicted"/>
<dbReference type="PANTHER" id="PTHR32266">
    <property type="entry name" value="NICOTIANAMINE SYNTHASE 3"/>
    <property type="match status" value="1"/>
</dbReference>
<sequence>MTTQSHPPLTAPDFPAPRRNHDGPETRRTVDRLIALRHRLERTDLRPCDAVDAAFGELVGLCCHPPAGCTAHVLDRIAPHADALRTLASTGEGHMEAHWARRIAGDADPDAALERFPYLGNYHDLVRLETGALAALGLPGPRRAVVLGSGPLPLTGLVLAERYGADVLHVDRDPTAIEAGDAVAAAVGIPARSLVADLDGPLPPELVTELRAADLVLVGALVGTDRAAKDAITARLAAAAPDAVLLVRSAAGLRTLLYPEVTPADLPHLDVLLEVHPRTDVVNSVLVGRPRREDRVPVR</sequence>